<evidence type="ECO:0000256" key="15">
    <source>
        <dbReference type="ARBA" id="ARBA00023136"/>
    </source>
</evidence>
<accession>A0A317C5N6</accession>
<keyword evidence="11 18" id="KW-0812">Transmembrane</keyword>
<dbReference type="AlphaFoldDB" id="A0A317C5N6"/>
<keyword evidence="8" id="KW-1003">Cell membrane</keyword>
<name>A0A317C5N6_9GAMM</name>
<evidence type="ECO:0000256" key="9">
    <source>
        <dbReference type="ARBA" id="ARBA00022516"/>
    </source>
</evidence>
<comment type="similarity">
    <text evidence="5 18">Belongs to the CDS family.</text>
</comment>
<keyword evidence="13 19" id="KW-1133">Transmembrane helix</keyword>
<keyword evidence="21" id="KW-1185">Reference proteome</keyword>
<gene>
    <name evidence="20" type="ORF">DKW60_19780</name>
</gene>
<evidence type="ECO:0000256" key="1">
    <source>
        <dbReference type="ARBA" id="ARBA00001698"/>
    </source>
</evidence>
<feature type="transmembrane region" description="Helical" evidence="19">
    <location>
        <begin position="201"/>
        <end position="222"/>
    </location>
</feature>
<evidence type="ECO:0000256" key="8">
    <source>
        <dbReference type="ARBA" id="ARBA00022475"/>
    </source>
</evidence>
<dbReference type="GO" id="GO:0005886">
    <property type="term" value="C:plasma membrane"/>
    <property type="evidence" value="ECO:0007669"/>
    <property type="project" value="UniProtKB-SubCell"/>
</dbReference>
<dbReference type="Proteomes" id="UP000245539">
    <property type="component" value="Unassembled WGS sequence"/>
</dbReference>
<organism evidence="20 21">
    <name type="scientific">Leucothrix pacifica</name>
    <dbReference type="NCBI Taxonomy" id="1247513"/>
    <lineage>
        <taxon>Bacteria</taxon>
        <taxon>Pseudomonadati</taxon>
        <taxon>Pseudomonadota</taxon>
        <taxon>Gammaproteobacteria</taxon>
        <taxon>Thiotrichales</taxon>
        <taxon>Thiotrichaceae</taxon>
        <taxon>Leucothrix</taxon>
    </lineage>
</organism>
<comment type="subcellular location">
    <subcellularLocation>
        <location evidence="2">Cell membrane</location>
        <topology evidence="2">Multi-pass membrane protein</topology>
    </subcellularLocation>
</comment>
<evidence type="ECO:0000256" key="17">
    <source>
        <dbReference type="ARBA" id="ARBA00023264"/>
    </source>
</evidence>
<evidence type="ECO:0000256" key="16">
    <source>
        <dbReference type="ARBA" id="ARBA00023209"/>
    </source>
</evidence>
<evidence type="ECO:0000256" key="12">
    <source>
        <dbReference type="ARBA" id="ARBA00022695"/>
    </source>
</evidence>
<keyword evidence="12 18" id="KW-0548">Nucleotidyltransferase</keyword>
<feature type="transmembrane region" description="Helical" evidence="19">
    <location>
        <begin position="137"/>
        <end position="155"/>
    </location>
</feature>
<keyword evidence="15 19" id="KW-0472">Membrane</keyword>
<dbReference type="GO" id="GO:0016024">
    <property type="term" value="P:CDP-diacylglycerol biosynthetic process"/>
    <property type="evidence" value="ECO:0007669"/>
    <property type="project" value="UniProtKB-UniPathway"/>
</dbReference>
<evidence type="ECO:0000256" key="11">
    <source>
        <dbReference type="ARBA" id="ARBA00022692"/>
    </source>
</evidence>
<evidence type="ECO:0000256" key="14">
    <source>
        <dbReference type="ARBA" id="ARBA00023098"/>
    </source>
</evidence>
<feature type="transmembrane region" description="Helical" evidence="19">
    <location>
        <begin position="12"/>
        <end position="39"/>
    </location>
</feature>
<dbReference type="PANTHER" id="PTHR46382">
    <property type="entry name" value="PHOSPHATIDATE CYTIDYLYLTRANSFERASE"/>
    <property type="match status" value="1"/>
</dbReference>
<evidence type="ECO:0000313" key="20">
    <source>
        <dbReference type="EMBL" id="PWQ92683.1"/>
    </source>
</evidence>
<evidence type="ECO:0000256" key="19">
    <source>
        <dbReference type="SAM" id="Phobius"/>
    </source>
</evidence>
<keyword evidence="10 18" id="KW-0808">Transferase</keyword>
<feature type="transmembrane region" description="Helical" evidence="19">
    <location>
        <begin position="59"/>
        <end position="89"/>
    </location>
</feature>
<evidence type="ECO:0000256" key="4">
    <source>
        <dbReference type="ARBA" id="ARBA00005189"/>
    </source>
</evidence>
<comment type="pathway">
    <text evidence="4">Lipid metabolism.</text>
</comment>
<comment type="pathway">
    <text evidence="3 18">Phospholipid metabolism; CDP-diacylglycerol biosynthesis; CDP-diacylglycerol from sn-glycerol 3-phosphate: step 3/3.</text>
</comment>
<comment type="caution">
    <text evidence="20">The sequence shown here is derived from an EMBL/GenBank/DDBJ whole genome shotgun (WGS) entry which is preliminary data.</text>
</comment>
<evidence type="ECO:0000256" key="7">
    <source>
        <dbReference type="ARBA" id="ARBA00019373"/>
    </source>
</evidence>
<evidence type="ECO:0000256" key="2">
    <source>
        <dbReference type="ARBA" id="ARBA00004651"/>
    </source>
</evidence>
<sequence length="272" mass="28967">MDMLKQRVITGIIMALVVFAAVLLLPATYFSIAALVVIMSVGGWEWGRLIGLDETSRGWAVVALLVLATLIHVTGLAWYAIAVGVVWWVTILGLLTIYRQGSTFYSSRPWLLSLSAVLILIPAWLAISRLQSHDPRMVLYLVFLVAAMDTGAYFVGKAIGKTKLAVHLSPGKTLEGVKGGLAAALLFAVLGASFFGFRGTAWVYFLLLSLLVAALSVAGDLFESLVKREAGMKDSGSILPGHGGVLDRIDGLLAALPVFVLGLSVSIVELGI</sequence>
<evidence type="ECO:0000256" key="3">
    <source>
        <dbReference type="ARBA" id="ARBA00005119"/>
    </source>
</evidence>
<evidence type="ECO:0000256" key="18">
    <source>
        <dbReference type="RuleBase" id="RU003938"/>
    </source>
</evidence>
<comment type="catalytic activity">
    <reaction evidence="1 18">
        <text>a 1,2-diacyl-sn-glycero-3-phosphate + CTP + H(+) = a CDP-1,2-diacyl-sn-glycerol + diphosphate</text>
        <dbReference type="Rhea" id="RHEA:16229"/>
        <dbReference type="ChEBI" id="CHEBI:15378"/>
        <dbReference type="ChEBI" id="CHEBI:33019"/>
        <dbReference type="ChEBI" id="CHEBI:37563"/>
        <dbReference type="ChEBI" id="CHEBI:58332"/>
        <dbReference type="ChEBI" id="CHEBI:58608"/>
        <dbReference type="EC" id="2.7.7.41"/>
    </reaction>
</comment>
<feature type="transmembrane region" description="Helical" evidence="19">
    <location>
        <begin position="176"/>
        <end position="195"/>
    </location>
</feature>
<dbReference type="OrthoDB" id="9799199at2"/>
<evidence type="ECO:0000256" key="13">
    <source>
        <dbReference type="ARBA" id="ARBA00022989"/>
    </source>
</evidence>
<dbReference type="PROSITE" id="PS01315">
    <property type="entry name" value="CDS"/>
    <property type="match status" value="1"/>
</dbReference>
<reference evidence="20 21" key="1">
    <citation type="submission" date="2018-05" db="EMBL/GenBank/DDBJ databases">
        <title>Leucothrix arctica sp. nov., isolated from Arctic seawater.</title>
        <authorList>
            <person name="Choi A."/>
            <person name="Baek K."/>
        </authorList>
    </citation>
    <scope>NUCLEOTIDE SEQUENCE [LARGE SCALE GENOMIC DNA]</scope>
    <source>
        <strain evidence="20 21">JCM 18388</strain>
    </source>
</reference>
<dbReference type="UniPathway" id="UPA00557">
    <property type="reaction ID" value="UER00614"/>
</dbReference>
<keyword evidence="9" id="KW-0444">Lipid biosynthesis</keyword>
<dbReference type="Pfam" id="PF01148">
    <property type="entry name" value="CTP_transf_1"/>
    <property type="match status" value="1"/>
</dbReference>
<dbReference type="InterPro" id="IPR000374">
    <property type="entry name" value="PC_trans"/>
</dbReference>
<evidence type="ECO:0000256" key="5">
    <source>
        <dbReference type="ARBA" id="ARBA00010185"/>
    </source>
</evidence>
<evidence type="ECO:0000256" key="6">
    <source>
        <dbReference type="ARBA" id="ARBA00012487"/>
    </source>
</evidence>
<dbReference type="GO" id="GO:0004605">
    <property type="term" value="F:phosphatidate cytidylyltransferase activity"/>
    <property type="evidence" value="ECO:0007669"/>
    <property type="project" value="UniProtKB-EC"/>
</dbReference>
<dbReference type="PANTHER" id="PTHR46382:SF1">
    <property type="entry name" value="PHOSPHATIDATE CYTIDYLYLTRANSFERASE"/>
    <property type="match status" value="1"/>
</dbReference>
<keyword evidence="17" id="KW-1208">Phospholipid metabolism</keyword>
<keyword evidence="14" id="KW-0443">Lipid metabolism</keyword>
<keyword evidence="16" id="KW-0594">Phospholipid biosynthesis</keyword>
<proteinExistence type="inferred from homology"/>
<evidence type="ECO:0000256" key="10">
    <source>
        <dbReference type="ARBA" id="ARBA00022679"/>
    </source>
</evidence>
<evidence type="ECO:0000313" key="21">
    <source>
        <dbReference type="Proteomes" id="UP000245539"/>
    </source>
</evidence>
<feature type="transmembrane region" description="Helical" evidence="19">
    <location>
        <begin position="110"/>
        <end position="131"/>
    </location>
</feature>
<protein>
    <recommendedName>
        <fullName evidence="7 18">Phosphatidate cytidylyltransferase</fullName>
        <ecNumber evidence="6 18">2.7.7.41</ecNumber>
    </recommendedName>
</protein>
<dbReference type="EC" id="2.7.7.41" evidence="6 18"/>
<dbReference type="EMBL" id="QGKM01000078">
    <property type="protein sequence ID" value="PWQ92683.1"/>
    <property type="molecule type" value="Genomic_DNA"/>
</dbReference>